<sequence length="261" mass="30272">MSMKNRVKDTMSSASRDMIPNDIGLLPGTFIRPLWKNMPSIFKDPKMRLRMEWTSLKMKFTNFISLMSYCKFINKKLPLRLRERKKHALELHKQMYTAFAKGDTSSLQKLCCQGIYQTFAARISRRPRNSPRLVWTLHSYKKFPFARTLSGAKVISDRAASLPDAKGFGVRQTIVRIQSKQSLITPTSGDEQNLEEMKEKMKDCTEYVVLQRFMINGEDGDWKIWGLAEETTVEDMEQDPMFAAGLTMKDRIDMLTMRMKG</sequence>
<protein>
    <submittedName>
        <fullName evidence="1">Uncharacterized protein</fullName>
    </submittedName>
</protein>
<gene>
    <name evidence="1" type="ORF">LOY88_002536</name>
</gene>
<reference evidence="1" key="1">
    <citation type="journal article" date="2022" name="bioRxiv">
        <title>Population genetic analysis of Ophidiomyces ophidiicola, the causative agent of snake fungal disease, indicates recent introductions to the USA.</title>
        <authorList>
            <person name="Ladner J.T."/>
            <person name="Palmer J.M."/>
            <person name="Ettinger C.L."/>
            <person name="Stajich J.E."/>
            <person name="Farrell T.M."/>
            <person name="Glorioso B.M."/>
            <person name="Lawson B."/>
            <person name="Price S.J."/>
            <person name="Stengle A.G."/>
            <person name="Grear D.A."/>
            <person name="Lorch J.M."/>
        </authorList>
    </citation>
    <scope>NUCLEOTIDE SEQUENCE</scope>
    <source>
        <strain evidence="1">NWHC 24266-5</strain>
    </source>
</reference>
<proteinExistence type="predicted"/>
<evidence type="ECO:0000313" key="1">
    <source>
        <dbReference type="EMBL" id="KAI2388553.1"/>
    </source>
</evidence>
<accession>A0ACB8UYV3</accession>
<dbReference type="EMBL" id="JALBCA010000030">
    <property type="protein sequence ID" value="KAI2388553.1"/>
    <property type="molecule type" value="Genomic_DNA"/>
</dbReference>
<comment type="caution">
    <text evidence="1">The sequence shown here is derived from an EMBL/GenBank/DDBJ whole genome shotgun (WGS) entry which is preliminary data.</text>
</comment>
<name>A0ACB8UYV3_9EURO</name>
<organism evidence="1">
    <name type="scientific">Ophidiomyces ophidiicola</name>
    <dbReference type="NCBI Taxonomy" id="1387563"/>
    <lineage>
        <taxon>Eukaryota</taxon>
        <taxon>Fungi</taxon>
        <taxon>Dikarya</taxon>
        <taxon>Ascomycota</taxon>
        <taxon>Pezizomycotina</taxon>
        <taxon>Eurotiomycetes</taxon>
        <taxon>Eurotiomycetidae</taxon>
        <taxon>Onygenales</taxon>
        <taxon>Onygenaceae</taxon>
        <taxon>Ophidiomyces</taxon>
    </lineage>
</organism>